<reference evidence="1" key="1">
    <citation type="submission" date="2019-11" db="EMBL/GenBank/DDBJ databases">
        <title>Nori genome reveals adaptations in red seaweeds to the harsh intertidal environment.</title>
        <authorList>
            <person name="Wang D."/>
            <person name="Mao Y."/>
        </authorList>
    </citation>
    <scope>NUCLEOTIDE SEQUENCE</scope>
    <source>
        <tissue evidence="1">Gametophyte</tissue>
    </source>
</reference>
<accession>A0ACC3BZY5</accession>
<gene>
    <name evidence="1" type="ORF">I4F81_005805</name>
</gene>
<dbReference type="EMBL" id="CM020619">
    <property type="protein sequence ID" value="KAK1863246.1"/>
    <property type="molecule type" value="Genomic_DNA"/>
</dbReference>
<proteinExistence type="predicted"/>
<sequence>MAARMTIPVWDWPLDSADPARSPVWGDDLFGGARAGGCIPSGPFFNLTSPVPSPHCVSRGFNANVAGGMGDIVFDTPDVLASLVASGGRGRHGSSYADFTAALELSHAAAHIGIGAALLRRPNVAGVGPNVEDMYYMSRSASDVIFYSLHAAVDRYWMARQHAHPATRNEFGGTQMGVRVRPTDPLAPFNRTAADTFGLPCVAYASPPRPPPAPQGRSARGRGRTSLSGDEDAVRRGRASRNRLLAAYLAANGRSAGEIERAEEALDEAAVDAAMGPPAGGDGDPRSPRTQSATTVSIPPPLTTTTTATTPSATLSVPTATEVPAALPVPPRGRTGAVAPRPTLTAAVATTRRPAAPSTGRPRVARRRPVPPRPLVLRLPVAVTAPGRPVASRRPAVASAAATARPVAAAGGRPVTTQRPGTRPPLRPVVTRRPVAAVPAARGRSAATRRPTVSAASTVTATTAAGGAAVDVRPRLAGRGD</sequence>
<keyword evidence="2" id="KW-1185">Reference proteome</keyword>
<organism evidence="1 2">
    <name type="scientific">Pyropia yezoensis</name>
    <name type="common">Susabi-nori</name>
    <name type="synonym">Porphyra yezoensis</name>
    <dbReference type="NCBI Taxonomy" id="2788"/>
    <lineage>
        <taxon>Eukaryota</taxon>
        <taxon>Rhodophyta</taxon>
        <taxon>Bangiophyceae</taxon>
        <taxon>Bangiales</taxon>
        <taxon>Bangiaceae</taxon>
        <taxon>Pyropia</taxon>
    </lineage>
</organism>
<evidence type="ECO:0000313" key="1">
    <source>
        <dbReference type="EMBL" id="KAK1863246.1"/>
    </source>
</evidence>
<name>A0ACC3BZY5_PYRYE</name>
<evidence type="ECO:0000313" key="2">
    <source>
        <dbReference type="Proteomes" id="UP000798662"/>
    </source>
</evidence>
<comment type="caution">
    <text evidence="1">The sequence shown here is derived from an EMBL/GenBank/DDBJ whole genome shotgun (WGS) entry which is preliminary data.</text>
</comment>
<dbReference type="Proteomes" id="UP000798662">
    <property type="component" value="Chromosome 2"/>
</dbReference>
<protein>
    <submittedName>
        <fullName evidence="1">Uncharacterized protein</fullName>
    </submittedName>
</protein>